<dbReference type="InterPro" id="IPR036397">
    <property type="entry name" value="RNaseH_sf"/>
</dbReference>
<dbReference type="EMBL" id="CP064792">
    <property type="protein sequence ID" value="QSG16377.1"/>
    <property type="molecule type" value="Genomic_DNA"/>
</dbReference>
<dbReference type="AlphaFoldDB" id="A0A897NUE4"/>
<dbReference type="GO" id="GO:0003676">
    <property type="term" value="F:nucleic acid binding"/>
    <property type="evidence" value="ECO:0007669"/>
    <property type="project" value="InterPro"/>
</dbReference>
<feature type="region of interest" description="Disordered" evidence="1">
    <location>
        <begin position="75"/>
        <end position="94"/>
    </location>
</feature>
<dbReference type="RefSeq" id="WP_229123039.1">
    <property type="nucleotide sequence ID" value="NZ_CP064792.1"/>
</dbReference>
<gene>
    <name evidence="3" type="ORF">HSEST_3113</name>
</gene>
<sequence length="475" mass="54179">MSEFEISRLREPELVFAGGEKAKDPRAGLLEYGPCPPRDGSDHEIVRIGIVGDSWSISAVRDLLEEMRHGVLPEGSDRERWNQPFPGLGSESELQMSYDQRQKWRSEIEGDHVDALQEVRDEEQQVEMALDNIEYHIENVCSTTPSPDVVIVSIPPDLVEILTGDKKGGRIRTKDTDFRSRIKLLGMLNETPTQLIGPDTLRDEDVQPRREVAWNLAVGLLYKARRGRPWKLTELKSRTCYVGVSFYDERGTDPDTRASIAQVFMETGENFVIRGDPVKDIASDKDTGRTHLNREDAKQLIETILRRFGDRQGEMPERLVIHKSSNFWEKETEGFKDGSSEVAARDFITIRERHPIRLFSNTQYPPLRGTVVLPPGKKEYYLYTKGFVPEISAYDDSGMPKPIVVRPHSDVQSASYREICEEILSFSKLDWNSSDFCKKLPVTVGIADAVSDILAEPLAGELPEEMFPYHYYYYM</sequence>
<name>A0A897NUE4_9EURY</name>
<keyword evidence="3" id="KW-0614">Plasmid</keyword>
<proteinExistence type="predicted"/>
<evidence type="ECO:0000313" key="3">
    <source>
        <dbReference type="EMBL" id="QSG16377.1"/>
    </source>
</evidence>
<dbReference type="CDD" id="cd04659">
    <property type="entry name" value="Piwi_piwi-like_ProArk"/>
    <property type="match status" value="1"/>
</dbReference>
<dbReference type="Gene3D" id="3.30.420.10">
    <property type="entry name" value="Ribonuclease H-like superfamily/Ribonuclease H"/>
    <property type="match status" value="1"/>
</dbReference>
<dbReference type="InterPro" id="IPR003165">
    <property type="entry name" value="Piwi"/>
</dbReference>
<evidence type="ECO:0000313" key="4">
    <source>
        <dbReference type="Proteomes" id="UP000663292"/>
    </source>
</evidence>
<dbReference type="SUPFAM" id="SSF53098">
    <property type="entry name" value="Ribonuclease H-like"/>
    <property type="match status" value="1"/>
</dbReference>
<dbReference type="Proteomes" id="UP000663292">
    <property type="component" value="Plasmid pHSR-Est01"/>
</dbReference>
<organism evidence="3 4">
    <name type="scientific">Halapricum desulfuricans</name>
    <dbReference type="NCBI Taxonomy" id="2841257"/>
    <lineage>
        <taxon>Archaea</taxon>
        <taxon>Methanobacteriati</taxon>
        <taxon>Methanobacteriota</taxon>
        <taxon>Stenosarchaea group</taxon>
        <taxon>Halobacteria</taxon>
        <taxon>Halobacteriales</taxon>
        <taxon>Haloarculaceae</taxon>
        <taxon>Halapricum</taxon>
    </lineage>
</organism>
<protein>
    <submittedName>
        <fullName evidence="3">Inactivated PIWI domain containing phage-defenseprotein</fullName>
    </submittedName>
</protein>
<dbReference type="SMART" id="SM00950">
    <property type="entry name" value="Piwi"/>
    <property type="match status" value="1"/>
</dbReference>
<reference evidence="3 4" key="1">
    <citation type="submission" date="2020-11" db="EMBL/GenBank/DDBJ databases">
        <title>Carbohydrate-dependent, anaerobic sulfur respiration: A novel catabolism in halophilic archaea.</title>
        <authorList>
            <person name="Sorokin D.Y."/>
            <person name="Messina E."/>
            <person name="Smedile F."/>
            <person name="La Cono V."/>
            <person name="Hallsworth J.E."/>
            <person name="Yakimov M.M."/>
        </authorList>
    </citation>
    <scope>NUCLEOTIDE SEQUENCE [LARGE SCALE GENOMIC DNA]</scope>
    <source>
        <strain evidence="3 4">HSR-Est</strain>
        <plasmid evidence="3 4">pHSR-Est01</plasmid>
    </source>
</reference>
<evidence type="ECO:0000256" key="1">
    <source>
        <dbReference type="SAM" id="MobiDB-lite"/>
    </source>
</evidence>
<dbReference type="InterPro" id="IPR012337">
    <property type="entry name" value="RNaseH-like_sf"/>
</dbReference>
<keyword evidence="4" id="KW-1185">Reference proteome</keyword>
<accession>A0A897NUE4</accession>
<evidence type="ECO:0000259" key="2">
    <source>
        <dbReference type="SMART" id="SM00950"/>
    </source>
</evidence>
<feature type="domain" description="Piwi" evidence="2">
    <location>
        <begin position="157"/>
        <end position="459"/>
    </location>
</feature>
<dbReference type="GeneID" id="68859492"/>
<geneLocation type="plasmid" evidence="3 4">
    <name>pHSR-Est01</name>
</geneLocation>